<sequence>MDQKVHMLSPIPSHVDLVLPFRYCPQSHGFQSEQRDRITGVPPPMDPPPAAVPTLAAATNQVQVNHPDSLESSPRARIGETLADEPLPPVPGAKLRLMCSYGGHIMPRPHDKTLCYVGGDTRIVVVDRHSSRKDLCGRLSRSLLHGRPFTLKYQLPNEDLDNLITVSTDEDHENMIEEYDRITAASSLKPSRLRLFLFFNTPETAVTMGSLLDDAKSETWFVDALNNSGILDRVVSDSVAVGGLVNLDRVPASDSSNSLEAQAAESLGENNKQVKGVPDVHSLPESPMVLENSSSYGSSLSSPSMANLPPIRVRVEDNGSRLQQEQRPGIEEQFSQMTFATSGMKQEDGYGNSVVPPPPMPSIPSIVAVPSSESMVVGENTNRIISDDERSDKGAPAGWRKPPLPVQIVQPRTSGGFAGTISFPSPDSVASDSSIASANSFSKPVCYQDQVQAAHGDNKAPPSLTHIKSEISEPQAQDSGYTLPSQLDQNQQHQQQQPQYVHASTHYIPHPAVPGAVPMSSYYPVYAPSSQQQVHHPIGQQYPVYVMPVGATQAYNMTLQPNIVAADPSVIASGRAVVPQSAAAAPAAYKDGTPPIYPTKAANPVASSAAFVQIPSGQFQQQYVGVPQIHPPPQSITVAPPATSNYNFEYVASAQDQPYYPQQQTPTPLPPQYQSMTPAAALSDASKQHPAETIQQQNRTSQPV</sequence>
<evidence type="ECO:0000313" key="1">
    <source>
        <dbReference type="EMBL" id="KAI4347219.1"/>
    </source>
</evidence>
<accession>A0ACB9PEC8</accession>
<dbReference type="EMBL" id="CM039429">
    <property type="protein sequence ID" value="KAI4347219.1"/>
    <property type="molecule type" value="Genomic_DNA"/>
</dbReference>
<organism evidence="1 2">
    <name type="scientific">Bauhinia variegata</name>
    <name type="common">Purple orchid tree</name>
    <name type="synonym">Phanera variegata</name>
    <dbReference type="NCBI Taxonomy" id="167791"/>
    <lineage>
        <taxon>Eukaryota</taxon>
        <taxon>Viridiplantae</taxon>
        <taxon>Streptophyta</taxon>
        <taxon>Embryophyta</taxon>
        <taxon>Tracheophyta</taxon>
        <taxon>Spermatophyta</taxon>
        <taxon>Magnoliopsida</taxon>
        <taxon>eudicotyledons</taxon>
        <taxon>Gunneridae</taxon>
        <taxon>Pentapetalae</taxon>
        <taxon>rosids</taxon>
        <taxon>fabids</taxon>
        <taxon>Fabales</taxon>
        <taxon>Fabaceae</taxon>
        <taxon>Cercidoideae</taxon>
        <taxon>Cercideae</taxon>
        <taxon>Bauhiniinae</taxon>
        <taxon>Bauhinia</taxon>
    </lineage>
</organism>
<keyword evidence="2" id="KW-1185">Reference proteome</keyword>
<protein>
    <submittedName>
        <fullName evidence="1">Uncharacterized protein</fullName>
    </submittedName>
</protein>
<evidence type="ECO:0000313" key="2">
    <source>
        <dbReference type="Proteomes" id="UP000828941"/>
    </source>
</evidence>
<gene>
    <name evidence="1" type="ORF">L6164_008049</name>
</gene>
<comment type="caution">
    <text evidence="1">The sequence shown here is derived from an EMBL/GenBank/DDBJ whole genome shotgun (WGS) entry which is preliminary data.</text>
</comment>
<proteinExistence type="predicted"/>
<dbReference type="Proteomes" id="UP000828941">
    <property type="component" value="Chromosome 4"/>
</dbReference>
<reference evidence="1 2" key="1">
    <citation type="journal article" date="2022" name="DNA Res.">
        <title>Chromosomal-level genome assembly of the orchid tree Bauhinia variegata (Leguminosae; Cercidoideae) supports the allotetraploid origin hypothesis of Bauhinia.</title>
        <authorList>
            <person name="Zhong Y."/>
            <person name="Chen Y."/>
            <person name="Zheng D."/>
            <person name="Pang J."/>
            <person name="Liu Y."/>
            <person name="Luo S."/>
            <person name="Meng S."/>
            <person name="Qian L."/>
            <person name="Wei D."/>
            <person name="Dai S."/>
            <person name="Zhou R."/>
        </authorList>
    </citation>
    <scope>NUCLEOTIDE SEQUENCE [LARGE SCALE GENOMIC DNA]</scope>
    <source>
        <strain evidence="1">BV-YZ2020</strain>
    </source>
</reference>
<name>A0ACB9PEC8_BAUVA</name>